<evidence type="ECO:0000313" key="2">
    <source>
        <dbReference type="EMBL" id="JAP89230.1"/>
    </source>
</evidence>
<keyword evidence="1" id="KW-0812">Transmembrane</keyword>
<proteinExistence type="predicted"/>
<protein>
    <submittedName>
        <fullName evidence="2">Uncharacterized protein</fullName>
    </submittedName>
</protein>
<gene>
    <name evidence="2" type="ORF">TPC1_31275</name>
</gene>
<dbReference type="EMBL" id="GDID01007376">
    <property type="protein sequence ID" value="JAP89230.1"/>
    <property type="molecule type" value="Transcribed_RNA"/>
</dbReference>
<dbReference type="AlphaFoldDB" id="A0A146JX44"/>
<evidence type="ECO:0000256" key="1">
    <source>
        <dbReference type="SAM" id="Phobius"/>
    </source>
</evidence>
<name>A0A146JX44_9EUKA</name>
<keyword evidence="1" id="KW-1133">Transmembrane helix</keyword>
<feature type="non-terminal residue" evidence="2">
    <location>
        <position position="1"/>
    </location>
</feature>
<feature type="transmembrane region" description="Helical" evidence="1">
    <location>
        <begin position="329"/>
        <end position="353"/>
    </location>
</feature>
<keyword evidence="1" id="KW-0472">Membrane</keyword>
<accession>A0A146JX44</accession>
<sequence length="377" mass="41377">SSSAERQMQLLIVRSLLADITLDSCVTSFSLNISDVYPIVEYDDHENISMAKPNGVFIVTLINKSFVGTVKLSMKVDPRLPVIFSRTIQIDNSMCNYGTTTEQTQTIRISLINAINSQCGDGSFTVNSLPAVAAKSTYGNEVCTTQTDKTVFNSGCPRNVMCTKANDVEFFKQLNAVPKWVKKIGDWIFGNDGSITTIGSTIKPFISMSEYLTAQYCENCMDLTYSRVLSLPEDGPASFTIYKNPFTNNTFASQVNRAMESINTGFTFPRTYAQNNSIGEPILVDTETQQPLPATNFVTHANAFNETAYIVEMLASDFLGTYEREAQTIMIASIAGGVGLLLVVGAVLAVVFVKKSKARKSKAYTTMGMSQVKEYIV</sequence>
<reference evidence="2" key="1">
    <citation type="submission" date="2015-07" db="EMBL/GenBank/DDBJ databases">
        <title>Adaptation to a free-living lifestyle via gene acquisitions in the diplomonad Trepomonas sp. PC1.</title>
        <authorList>
            <person name="Xu F."/>
            <person name="Jerlstrom-Hultqvist J."/>
            <person name="Kolisko M."/>
            <person name="Simpson A.G.B."/>
            <person name="Roger A.J."/>
            <person name="Svard S.G."/>
            <person name="Andersson J.O."/>
        </authorList>
    </citation>
    <scope>NUCLEOTIDE SEQUENCE</scope>
    <source>
        <strain evidence="2">PC1</strain>
    </source>
</reference>
<organism evidence="2">
    <name type="scientific">Trepomonas sp. PC1</name>
    <dbReference type="NCBI Taxonomy" id="1076344"/>
    <lineage>
        <taxon>Eukaryota</taxon>
        <taxon>Metamonada</taxon>
        <taxon>Diplomonadida</taxon>
        <taxon>Hexamitidae</taxon>
        <taxon>Hexamitinae</taxon>
        <taxon>Trepomonas</taxon>
    </lineage>
</organism>